<proteinExistence type="predicted"/>
<dbReference type="GO" id="GO:0004222">
    <property type="term" value="F:metalloendopeptidase activity"/>
    <property type="evidence" value="ECO:0007669"/>
    <property type="project" value="InterPro"/>
</dbReference>
<accession>A0AAV8WGV3</accession>
<evidence type="ECO:0000259" key="3">
    <source>
        <dbReference type="PROSITE" id="PS50215"/>
    </source>
</evidence>
<keyword evidence="5" id="KW-1185">Reference proteome</keyword>
<dbReference type="Pfam" id="PF13688">
    <property type="entry name" value="Reprolysin_5"/>
    <property type="match status" value="1"/>
</dbReference>
<dbReference type="Proteomes" id="UP001159042">
    <property type="component" value="Unassembled WGS sequence"/>
</dbReference>
<dbReference type="GO" id="GO:0046872">
    <property type="term" value="F:metal ion binding"/>
    <property type="evidence" value="ECO:0007669"/>
    <property type="project" value="UniProtKB-KW"/>
</dbReference>
<evidence type="ECO:0000313" key="4">
    <source>
        <dbReference type="EMBL" id="KAJ8925769.1"/>
    </source>
</evidence>
<dbReference type="PANTHER" id="PTHR45702:SF2">
    <property type="entry name" value="KUZBANIAN, ISOFORM A"/>
    <property type="match status" value="1"/>
</dbReference>
<comment type="caution">
    <text evidence="1">Lacks conserved residue(s) required for the propagation of feature annotation.</text>
</comment>
<sequence>MIGEGKVCPLLVLLDYSFLQVIHRGNINQAVAQVLTALEATNSIFRSTDFDNDGTADNVGFRIKYFIVIKSEESPMNLLPKYSPYGIDAFLYLESFAQYELLAEVCLGLAVTGFTFDANVLGVSYTSYVRKFGKVDYQYTGICNRPHVTTSDLYLNSLVLTGRSSNGYLLPRHIFHIVMAHEIGHSFGSGHDTTPECAGYLMAPSVPSDAHRKRFQFSKCSKRVILKTMMGKGHCFESRDIPFCGNEIIDENEICDCGTVQNCQSLDVCCIPIGRKDSCKVNKGNGIECHPSQGICCDSKCKYSDLSQFDLSCNNFDQICPCEESEPCKCGVGGECTENNTCSSEECTRIALSECDCPFNNKHKKCVTCCWFQDYCLPSVNASEYVINNNASLIATLLQSIGNVTRRSEKFGYYKLFCDTNNSNNSFCAELYFRETNPGEYCLKNGQVGVCSKKLQCVLHRPKQVFPSLHIYDENSSHKPLSLFRRTVMLLNFIVIFFILL</sequence>
<dbReference type="GO" id="GO:0005886">
    <property type="term" value="C:plasma membrane"/>
    <property type="evidence" value="ECO:0007669"/>
    <property type="project" value="TreeGrafter"/>
</dbReference>
<evidence type="ECO:0000259" key="2">
    <source>
        <dbReference type="PROSITE" id="PS50214"/>
    </source>
</evidence>
<feature type="binding site" evidence="1">
    <location>
        <position position="185"/>
    </location>
    <ligand>
        <name>Zn(2+)</name>
        <dbReference type="ChEBI" id="CHEBI:29105"/>
        <note>catalytic</note>
    </ligand>
</feature>
<dbReference type="GO" id="GO:0006509">
    <property type="term" value="P:membrane protein ectodomain proteolysis"/>
    <property type="evidence" value="ECO:0007669"/>
    <property type="project" value="TreeGrafter"/>
</dbReference>
<dbReference type="GO" id="GO:0007219">
    <property type="term" value="P:Notch signaling pathway"/>
    <property type="evidence" value="ECO:0007669"/>
    <property type="project" value="TreeGrafter"/>
</dbReference>
<dbReference type="Gene3D" id="4.10.70.10">
    <property type="entry name" value="Disintegrin domain"/>
    <property type="match status" value="1"/>
</dbReference>
<dbReference type="EMBL" id="JANEYG010000001">
    <property type="protein sequence ID" value="KAJ8925769.1"/>
    <property type="molecule type" value="Genomic_DNA"/>
</dbReference>
<keyword evidence="1" id="KW-0862">Zinc</keyword>
<name>A0AAV8WGV3_9CUCU</name>
<organism evidence="4 5">
    <name type="scientific">Exocentrus adspersus</name>
    <dbReference type="NCBI Taxonomy" id="1586481"/>
    <lineage>
        <taxon>Eukaryota</taxon>
        <taxon>Metazoa</taxon>
        <taxon>Ecdysozoa</taxon>
        <taxon>Arthropoda</taxon>
        <taxon>Hexapoda</taxon>
        <taxon>Insecta</taxon>
        <taxon>Pterygota</taxon>
        <taxon>Neoptera</taxon>
        <taxon>Endopterygota</taxon>
        <taxon>Coleoptera</taxon>
        <taxon>Polyphaga</taxon>
        <taxon>Cucujiformia</taxon>
        <taxon>Chrysomeloidea</taxon>
        <taxon>Cerambycidae</taxon>
        <taxon>Lamiinae</taxon>
        <taxon>Acanthocinini</taxon>
        <taxon>Exocentrus</taxon>
    </lineage>
</organism>
<dbReference type="InterPro" id="IPR024079">
    <property type="entry name" value="MetalloPept_cat_dom_sf"/>
</dbReference>
<evidence type="ECO:0000313" key="5">
    <source>
        <dbReference type="Proteomes" id="UP001159042"/>
    </source>
</evidence>
<reference evidence="4 5" key="1">
    <citation type="journal article" date="2023" name="Insect Mol. Biol.">
        <title>Genome sequencing provides insights into the evolution of gene families encoding plant cell wall-degrading enzymes in longhorned beetles.</title>
        <authorList>
            <person name="Shin N.R."/>
            <person name="Okamura Y."/>
            <person name="Kirsch R."/>
            <person name="Pauchet Y."/>
        </authorList>
    </citation>
    <scope>NUCLEOTIDE SEQUENCE [LARGE SCALE GENOMIC DNA]</scope>
    <source>
        <strain evidence="4">EAD_L_NR</strain>
    </source>
</reference>
<feature type="active site" evidence="1">
    <location>
        <position position="182"/>
    </location>
</feature>
<feature type="binding site" evidence="1">
    <location>
        <position position="181"/>
    </location>
    <ligand>
        <name>Zn(2+)</name>
        <dbReference type="ChEBI" id="CHEBI:29105"/>
        <note>catalytic</note>
    </ligand>
</feature>
<dbReference type="PANTHER" id="PTHR45702">
    <property type="entry name" value="ADAM10/ADAM17 METALLOPEPTIDASE FAMILY MEMBER"/>
    <property type="match status" value="1"/>
</dbReference>
<dbReference type="PROSITE" id="PS50215">
    <property type="entry name" value="ADAM_MEPRO"/>
    <property type="match status" value="1"/>
</dbReference>
<evidence type="ECO:0008006" key="6">
    <source>
        <dbReference type="Google" id="ProtNLM"/>
    </source>
</evidence>
<dbReference type="SUPFAM" id="SSF55486">
    <property type="entry name" value="Metalloproteases ('zincins'), catalytic domain"/>
    <property type="match status" value="1"/>
</dbReference>
<dbReference type="InterPro" id="IPR001762">
    <property type="entry name" value="Disintegrin_dom"/>
</dbReference>
<dbReference type="InterPro" id="IPR036436">
    <property type="entry name" value="Disintegrin_dom_sf"/>
</dbReference>
<dbReference type="InterPro" id="IPR051489">
    <property type="entry name" value="ADAM_Metalloproteinase"/>
</dbReference>
<keyword evidence="1" id="KW-0479">Metal-binding</keyword>
<dbReference type="Gene3D" id="3.40.390.10">
    <property type="entry name" value="Collagenase (Catalytic Domain)"/>
    <property type="match status" value="1"/>
</dbReference>
<gene>
    <name evidence="4" type="ORF">NQ315_009617</name>
</gene>
<feature type="domain" description="Peptidase M12B" evidence="3">
    <location>
        <begin position="6"/>
        <end position="221"/>
    </location>
</feature>
<feature type="domain" description="Disintegrin" evidence="2">
    <location>
        <begin position="241"/>
        <end position="328"/>
    </location>
</feature>
<dbReference type="AlphaFoldDB" id="A0AAV8WGV3"/>
<evidence type="ECO:0000256" key="1">
    <source>
        <dbReference type="PROSITE-ProRule" id="PRU00276"/>
    </source>
</evidence>
<comment type="caution">
    <text evidence="4">The sequence shown here is derived from an EMBL/GenBank/DDBJ whole genome shotgun (WGS) entry which is preliminary data.</text>
</comment>
<protein>
    <recommendedName>
        <fullName evidence="6">Disintegrin and metalloproteinase domain-containing protein 10</fullName>
    </recommendedName>
</protein>
<feature type="binding site" evidence="1">
    <location>
        <position position="191"/>
    </location>
    <ligand>
        <name>Zn(2+)</name>
        <dbReference type="ChEBI" id="CHEBI:29105"/>
        <note>catalytic</note>
    </ligand>
</feature>
<dbReference type="PROSITE" id="PS50214">
    <property type="entry name" value="DISINTEGRIN_2"/>
    <property type="match status" value="1"/>
</dbReference>
<dbReference type="InterPro" id="IPR001590">
    <property type="entry name" value="Peptidase_M12B"/>
</dbReference>